<dbReference type="SUPFAM" id="SSF48179">
    <property type="entry name" value="6-phosphogluconate dehydrogenase C-terminal domain-like"/>
    <property type="match status" value="1"/>
</dbReference>
<proteinExistence type="inferred from homology"/>
<dbReference type="SUPFAM" id="SSF51735">
    <property type="entry name" value="NAD(P)-binding Rossmann-fold domains"/>
    <property type="match status" value="1"/>
</dbReference>
<accession>F9F988</accession>
<evidence type="ECO:0000256" key="1">
    <source>
        <dbReference type="ARBA" id="ARBA00007598"/>
    </source>
</evidence>
<dbReference type="Gene3D" id="1.10.1040.10">
    <property type="entry name" value="N-(1-d-carboxylethyl)-l-norvaline Dehydrogenase, domain 2"/>
    <property type="match status" value="1"/>
</dbReference>
<comment type="similarity">
    <text evidence="1">Belongs to the HIBADH-related family. NP60 subfamily.</text>
</comment>
<dbReference type="InterPro" id="IPR022742">
    <property type="entry name" value="Hydrolase_4"/>
</dbReference>
<dbReference type="Pfam" id="PF03446">
    <property type="entry name" value="NAD_binding_2"/>
    <property type="match status" value="1"/>
</dbReference>
<evidence type="ECO:0000259" key="3">
    <source>
        <dbReference type="Pfam" id="PF12146"/>
    </source>
</evidence>
<comment type="caution">
    <text evidence="4">The sequence shown here is derived from an EMBL/GenBank/DDBJ whole genome shotgun (WGS) entry which is preliminary data.</text>
</comment>
<dbReference type="InterPro" id="IPR002204">
    <property type="entry name" value="3-OH-isobutyrate_DH-rel_CS"/>
</dbReference>
<name>F9F988_FUSOF</name>
<organism evidence="4">
    <name type="scientific">Fusarium oxysporum (strain Fo5176)</name>
    <name type="common">Fusarium vascular wilt</name>
    <dbReference type="NCBI Taxonomy" id="660025"/>
    <lineage>
        <taxon>Eukaryota</taxon>
        <taxon>Fungi</taxon>
        <taxon>Dikarya</taxon>
        <taxon>Ascomycota</taxon>
        <taxon>Pezizomycotina</taxon>
        <taxon>Sordariomycetes</taxon>
        <taxon>Hypocreomycetidae</taxon>
        <taxon>Hypocreales</taxon>
        <taxon>Nectriaceae</taxon>
        <taxon>Fusarium</taxon>
        <taxon>Fusarium oxysporum species complex</taxon>
    </lineage>
</organism>
<dbReference type="Gene3D" id="1.10.10.800">
    <property type="match status" value="1"/>
</dbReference>
<dbReference type="InterPro" id="IPR029058">
    <property type="entry name" value="AB_hydrolase_fold"/>
</dbReference>
<dbReference type="Pfam" id="PF12146">
    <property type="entry name" value="Hydrolase_4"/>
    <property type="match status" value="1"/>
</dbReference>
<dbReference type="GO" id="GO:0050661">
    <property type="term" value="F:NADP binding"/>
    <property type="evidence" value="ECO:0007669"/>
    <property type="project" value="InterPro"/>
</dbReference>
<feature type="domain" description="6-phosphogluconate dehydrogenase NADP-binding" evidence="2">
    <location>
        <begin position="2"/>
        <end position="161"/>
    </location>
</feature>
<dbReference type="Gene3D" id="3.40.50.1820">
    <property type="entry name" value="alpha/beta hydrolase"/>
    <property type="match status" value="1"/>
</dbReference>
<dbReference type="OrthoDB" id="2498029at2759"/>
<dbReference type="PaxDb" id="5507-FOXG_02557P0"/>
<gene>
    <name evidence="4" type="ORF">FOXB_02963</name>
</gene>
<evidence type="ECO:0008006" key="5">
    <source>
        <dbReference type="Google" id="ProtNLM"/>
    </source>
</evidence>
<dbReference type="GO" id="GO:0016491">
    <property type="term" value="F:oxidoreductase activity"/>
    <property type="evidence" value="ECO:0007669"/>
    <property type="project" value="InterPro"/>
</dbReference>
<dbReference type="STRING" id="660025.F9F988"/>
<dbReference type="PROSITE" id="PS00895">
    <property type="entry name" value="3_HYDROXYISOBUT_DH"/>
    <property type="match status" value="1"/>
</dbReference>
<reference evidence="4" key="1">
    <citation type="journal article" date="2012" name="Mol. Plant Microbe Interact.">
        <title>A highly conserved effector in Fusarium oxysporum is required for full virulence on Arabidopsis.</title>
        <authorList>
            <person name="Thatcher L.F."/>
            <person name="Gardiner D.M."/>
            <person name="Kazan K."/>
            <person name="Manners J."/>
        </authorList>
    </citation>
    <scope>NUCLEOTIDE SEQUENCE [LARGE SCALE GENOMIC DNA]</scope>
    <source>
        <strain evidence="4">Fo5176</strain>
    </source>
</reference>
<evidence type="ECO:0000259" key="2">
    <source>
        <dbReference type="Pfam" id="PF03446"/>
    </source>
</evidence>
<sequence>MRIGFLGLGTMGTPMALNLRRQFPVTVWNRNGAKCTPLIEADAKAAKTPSEVVAKSDVIFTMLFDGKAIQSMIDNEPGNNFMKAIRGKTLINTSSVSVAFSHKLAQQVQGAGGKFVEMPVSGSKGPAEQGQLVGMMAGDPEVAEQIRPVVEPITTAAIYCGPIGSGLKAKYSINLFLVSVTTGLAESVNLARAQGLDLDAFGQVLNSCPLASAYSKIKIAKILNGDWTPQAAIKDCYNSTELIKSAAQGVQILLFHIRAKDIALLIGGTSFFSQFVKLVGPKKLGWKYHIVYCVWHCVVLTTVFFVFPETRNPSLEEIFEVFEKLSESPSEKMFETTNIECVEHQRNPESLSGTTVVEHWLGFSVVPQTLRPDILSQTAIGDFYVLDEKMAPGRRDVEFPTVDGLTLRGWFYTASGDGKHPCIIMANGLAGLKEQLCPNFAQQFQAAGYGVLLFDHRNWGASDGLPRNETNPIQTARDYSDAFDYVASLDEVDSSRIVYWGTSMCGGSVLHAAAFDKRIRAVISQVPFVSGELLSTHLAPIIGSLYSSRQQVKTGKPAPLIKLFAETSKESLQPDSNALLRDENLCDFIKALDEDKLPWTPNVTLQTLLDVLAFEPLAFMHRIAPTPLLLVCAENDMCAPTFTQLKAHALAYEPKKLAMLKGAGHFDPYHGKVFEENVKEQLVFLKEVI</sequence>
<dbReference type="InterPro" id="IPR008927">
    <property type="entry name" value="6-PGluconate_DH-like_C_sf"/>
</dbReference>
<dbReference type="SUPFAM" id="SSF53474">
    <property type="entry name" value="alpha/beta-Hydrolases"/>
    <property type="match status" value="1"/>
</dbReference>
<dbReference type="PANTHER" id="PTHR43580:SF2">
    <property type="entry name" value="CYTOKINE-LIKE NUCLEAR FACTOR N-PAC"/>
    <property type="match status" value="1"/>
</dbReference>
<dbReference type="Gene3D" id="3.40.50.720">
    <property type="entry name" value="NAD(P)-binding Rossmann-like Domain"/>
    <property type="match status" value="1"/>
</dbReference>
<protein>
    <recommendedName>
        <fullName evidence="5">Serine aminopeptidase S33 domain-containing protein</fullName>
    </recommendedName>
</protein>
<dbReference type="InterPro" id="IPR006115">
    <property type="entry name" value="6PGDH_NADP-bd"/>
</dbReference>
<dbReference type="EMBL" id="AFQF01000979">
    <property type="protein sequence ID" value="EGU86529.1"/>
    <property type="molecule type" value="Genomic_DNA"/>
</dbReference>
<dbReference type="InterPro" id="IPR013328">
    <property type="entry name" value="6PGD_dom2"/>
</dbReference>
<feature type="domain" description="Serine aminopeptidase S33" evidence="3">
    <location>
        <begin position="424"/>
        <end position="665"/>
    </location>
</feature>
<dbReference type="PANTHER" id="PTHR43580">
    <property type="entry name" value="OXIDOREDUCTASE GLYR1-RELATED"/>
    <property type="match status" value="1"/>
</dbReference>
<dbReference type="InterPro" id="IPR036291">
    <property type="entry name" value="NAD(P)-bd_dom_sf"/>
</dbReference>
<dbReference type="InterPro" id="IPR051265">
    <property type="entry name" value="HIBADH-related_NP60_sf"/>
</dbReference>
<evidence type="ECO:0000313" key="4">
    <source>
        <dbReference type="EMBL" id="EGU86529.1"/>
    </source>
</evidence>
<dbReference type="AlphaFoldDB" id="F9F988"/>